<dbReference type="Proteomes" id="UP001610432">
    <property type="component" value="Unassembled WGS sequence"/>
</dbReference>
<accession>A0ABR4LWY9</accession>
<comment type="caution">
    <text evidence="1">The sequence shown here is derived from an EMBL/GenBank/DDBJ whole genome shotgun (WGS) entry which is preliminary data.</text>
</comment>
<proteinExistence type="predicted"/>
<dbReference type="EMBL" id="JBFXLQ010000011">
    <property type="protein sequence ID" value="KAL2869019.1"/>
    <property type="molecule type" value="Genomic_DNA"/>
</dbReference>
<keyword evidence="2" id="KW-1185">Reference proteome</keyword>
<evidence type="ECO:0000313" key="2">
    <source>
        <dbReference type="Proteomes" id="UP001610432"/>
    </source>
</evidence>
<evidence type="ECO:0000313" key="1">
    <source>
        <dbReference type="EMBL" id="KAL2869019.1"/>
    </source>
</evidence>
<organism evidence="1 2">
    <name type="scientific">Aspergillus lucknowensis</name>
    <dbReference type="NCBI Taxonomy" id="176173"/>
    <lineage>
        <taxon>Eukaryota</taxon>
        <taxon>Fungi</taxon>
        <taxon>Dikarya</taxon>
        <taxon>Ascomycota</taxon>
        <taxon>Pezizomycotina</taxon>
        <taxon>Eurotiomycetes</taxon>
        <taxon>Eurotiomycetidae</taxon>
        <taxon>Eurotiales</taxon>
        <taxon>Aspergillaceae</taxon>
        <taxon>Aspergillus</taxon>
        <taxon>Aspergillus subgen. Nidulantes</taxon>
    </lineage>
</organism>
<dbReference type="RefSeq" id="XP_070887998.1">
    <property type="nucleotide sequence ID" value="XM_071028666.1"/>
</dbReference>
<dbReference type="GeneID" id="98143738"/>
<protein>
    <submittedName>
        <fullName evidence="1">Uncharacterized protein</fullName>
    </submittedName>
</protein>
<reference evidence="1 2" key="1">
    <citation type="submission" date="2024-07" db="EMBL/GenBank/DDBJ databases">
        <title>Section-level genome sequencing and comparative genomics of Aspergillus sections Usti and Cavernicolus.</title>
        <authorList>
            <consortium name="Lawrence Berkeley National Laboratory"/>
            <person name="Nybo J.L."/>
            <person name="Vesth T.C."/>
            <person name="Theobald S."/>
            <person name="Frisvad J.C."/>
            <person name="Larsen T.O."/>
            <person name="Kjaerboelling I."/>
            <person name="Rothschild-Mancinelli K."/>
            <person name="Lyhne E.K."/>
            <person name="Kogle M.E."/>
            <person name="Barry K."/>
            <person name="Clum A."/>
            <person name="Na H."/>
            <person name="Ledsgaard L."/>
            <person name="Lin J."/>
            <person name="Lipzen A."/>
            <person name="Kuo A."/>
            <person name="Riley R."/>
            <person name="Mondo S."/>
            <person name="Labutti K."/>
            <person name="Haridas S."/>
            <person name="Pangalinan J."/>
            <person name="Salamov A.A."/>
            <person name="Simmons B.A."/>
            <person name="Magnuson J.K."/>
            <person name="Chen J."/>
            <person name="Drula E."/>
            <person name="Henrissat B."/>
            <person name="Wiebenga A."/>
            <person name="Lubbers R.J."/>
            <person name="Gomes A.C."/>
            <person name="Macurrencykelacurrency M.R."/>
            <person name="Stajich J."/>
            <person name="Grigoriev I.V."/>
            <person name="Mortensen U.H."/>
            <person name="De Vries R.P."/>
            <person name="Baker S.E."/>
            <person name="Andersen M.R."/>
        </authorList>
    </citation>
    <scope>NUCLEOTIDE SEQUENCE [LARGE SCALE GENOMIC DNA]</scope>
    <source>
        <strain evidence="1 2">CBS 449.75</strain>
    </source>
</reference>
<gene>
    <name evidence="1" type="ORF">BJX67DRAFT_348512</name>
</gene>
<name>A0ABR4LWY9_9EURO</name>
<sequence length="51" mass="5767">MSLLAAPEGRDWNGWLGGIELYGEISVNVVTRKSMTSISFLPVTQMWVRRI</sequence>